<dbReference type="SUPFAM" id="SSF52833">
    <property type="entry name" value="Thioredoxin-like"/>
    <property type="match status" value="1"/>
</dbReference>
<evidence type="ECO:0000256" key="3">
    <source>
        <dbReference type="PIRSR" id="PIRSR603782-2"/>
    </source>
</evidence>
<evidence type="ECO:0000256" key="1">
    <source>
        <dbReference type="ARBA" id="ARBA00010996"/>
    </source>
</evidence>
<protein>
    <submittedName>
        <fullName evidence="4">Electron transporter SenC</fullName>
    </submittedName>
</protein>
<dbReference type="RefSeq" id="WP_044223628.1">
    <property type="nucleotide sequence ID" value="NZ_JBKAGJ010000008.1"/>
</dbReference>
<dbReference type="Proteomes" id="UP000029736">
    <property type="component" value="Unassembled WGS sequence"/>
</dbReference>
<dbReference type="EMBL" id="JPOS01000039">
    <property type="protein sequence ID" value="KGE86996.1"/>
    <property type="molecule type" value="Genomic_DNA"/>
</dbReference>
<feature type="binding site" evidence="2">
    <location>
        <position position="77"/>
    </location>
    <ligand>
        <name>Cu cation</name>
        <dbReference type="ChEBI" id="CHEBI:23378"/>
    </ligand>
</feature>
<dbReference type="CDD" id="cd02968">
    <property type="entry name" value="SCO"/>
    <property type="match status" value="1"/>
</dbReference>
<evidence type="ECO:0000313" key="5">
    <source>
        <dbReference type="Proteomes" id="UP000029736"/>
    </source>
</evidence>
<gene>
    <name evidence="4" type="ORF">IX84_18355</name>
</gene>
<comment type="similarity">
    <text evidence="1">Belongs to the SCO1/2 family.</text>
</comment>
<evidence type="ECO:0000313" key="4">
    <source>
        <dbReference type="EMBL" id="KGE86996.1"/>
    </source>
</evidence>
<feature type="disulfide bond" description="Redox-active" evidence="3">
    <location>
        <begin position="77"/>
        <end position="81"/>
    </location>
</feature>
<reference evidence="4 5" key="1">
    <citation type="journal article" date="2014" name="Int. J. Syst. Evol. Microbiol.">
        <title>Phaeodactylibacter xiamenensis gen. nov., sp. nov., a member of the family Saprospiraceae isolated from the marine alga Phaeodactylum tricornutum.</title>
        <authorList>
            <person name="Chen Z.Jr."/>
            <person name="Lei X."/>
            <person name="Lai Q."/>
            <person name="Li Y."/>
            <person name="Zhang B."/>
            <person name="Zhang J."/>
            <person name="Zhang H."/>
            <person name="Yang L."/>
            <person name="Zheng W."/>
            <person name="Tian Y."/>
            <person name="Yu Z."/>
            <person name="Xu H.Jr."/>
            <person name="Zheng T."/>
        </authorList>
    </citation>
    <scope>NUCLEOTIDE SEQUENCE [LARGE SCALE GENOMIC DNA]</scope>
    <source>
        <strain evidence="4 5">KD52</strain>
    </source>
</reference>
<dbReference type="PANTHER" id="PTHR12151:SF25">
    <property type="entry name" value="LINALOOL DEHYDRATASE_ISOMERASE DOMAIN-CONTAINING PROTEIN"/>
    <property type="match status" value="1"/>
</dbReference>
<dbReference type="GO" id="GO:0046872">
    <property type="term" value="F:metal ion binding"/>
    <property type="evidence" value="ECO:0007669"/>
    <property type="project" value="UniProtKB-KW"/>
</dbReference>
<dbReference type="Gene3D" id="3.40.30.10">
    <property type="entry name" value="Glutaredoxin"/>
    <property type="match status" value="1"/>
</dbReference>
<dbReference type="AlphaFoldDB" id="A0A098S4N8"/>
<organism evidence="4 5">
    <name type="scientific">Phaeodactylibacter xiamenensis</name>
    <dbReference type="NCBI Taxonomy" id="1524460"/>
    <lineage>
        <taxon>Bacteria</taxon>
        <taxon>Pseudomonadati</taxon>
        <taxon>Bacteroidota</taxon>
        <taxon>Saprospiria</taxon>
        <taxon>Saprospirales</taxon>
        <taxon>Haliscomenobacteraceae</taxon>
        <taxon>Phaeodactylibacter</taxon>
    </lineage>
</organism>
<accession>A0A098S4N8</accession>
<dbReference type="PROSITE" id="PS51257">
    <property type="entry name" value="PROKAR_LIPOPROTEIN"/>
    <property type="match status" value="1"/>
</dbReference>
<comment type="caution">
    <text evidence="4">The sequence shown here is derived from an EMBL/GenBank/DDBJ whole genome shotgun (WGS) entry which is preliminary data.</text>
</comment>
<dbReference type="Pfam" id="PF02630">
    <property type="entry name" value="SCO1-SenC"/>
    <property type="match status" value="1"/>
</dbReference>
<dbReference type="OrthoDB" id="9811998at2"/>
<feature type="binding site" evidence="2">
    <location>
        <position position="81"/>
    </location>
    <ligand>
        <name>Cu cation</name>
        <dbReference type="ChEBI" id="CHEBI:23378"/>
    </ligand>
</feature>
<name>A0A098S4N8_9BACT</name>
<dbReference type="InterPro" id="IPR036249">
    <property type="entry name" value="Thioredoxin-like_sf"/>
</dbReference>
<proteinExistence type="inferred from homology"/>
<dbReference type="STRING" id="1524460.IX84_18355"/>
<feature type="binding site" evidence="2">
    <location>
        <position position="165"/>
    </location>
    <ligand>
        <name>Cu cation</name>
        <dbReference type="ChEBI" id="CHEBI:23378"/>
    </ligand>
</feature>
<dbReference type="PANTHER" id="PTHR12151">
    <property type="entry name" value="ELECTRON TRANSPORT PROTIN SCO1/SENC FAMILY MEMBER"/>
    <property type="match status" value="1"/>
</dbReference>
<keyword evidence="5" id="KW-1185">Reference proteome</keyword>
<sequence>MNQLRLFILLVTGPFLSACEGGQEGPLPVLGNKYTVGGDTVFHEIADFRFVNQDSQWVTNATFQDKVYLADFFFTSCPTICPKVKKQMLRLYNKYEQDSRVLLLSHSIDVRRDTVGHLKRYASNLGVKTEKWHFVTGLHDEIYEMADDYFSTAKVDAEAPGGFDHSGLIILVDANRHVRAYCDGTDAASVGQFMEYIDKLLREEYAPALDPIVN</sequence>
<keyword evidence="2" id="KW-0186">Copper</keyword>
<dbReference type="InterPro" id="IPR003782">
    <property type="entry name" value="SCO1/SenC"/>
</dbReference>
<keyword evidence="3" id="KW-1015">Disulfide bond</keyword>
<evidence type="ECO:0000256" key="2">
    <source>
        <dbReference type="PIRSR" id="PIRSR603782-1"/>
    </source>
</evidence>
<keyword evidence="2" id="KW-0479">Metal-binding</keyword>